<protein>
    <submittedName>
        <fullName evidence="1">Uncharacterized protein</fullName>
    </submittedName>
</protein>
<evidence type="ECO:0000313" key="1">
    <source>
        <dbReference type="EMBL" id="KAK3063234.1"/>
    </source>
</evidence>
<accession>A0ACC3D820</accession>
<reference evidence="1" key="1">
    <citation type="submission" date="2024-09" db="EMBL/GenBank/DDBJ databases">
        <title>Black Yeasts Isolated from many extreme environments.</title>
        <authorList>
            <person name="Coleine C."/>
            <person name="Stajich J.E."/>
            <person name="Selbmann L."/>
        </authorList>
    </citation>
    <scope>NUCLEOTIDE SEQUENCE</scope>
    <source>
        <strain evidence="1">CCFEE 5737</strain>
    </source>
</reference>
<organism evidence="1 2">
    <name type="scientific">Coniosporium uncinatum</name>
    <dbReference type="NCBI Taxonomy" id="93489"/>
    <lineage>
        <taxon>Eukaryota</taxon>
        <taxon>Fungi</taxon>
        <taxon>Dikarya</taxon>
        <taxon>Ascomycota</taxon>
        <taxon>Pezizomycotina</taxon>
        <taxon>Dothideomycetes</taxon>
        <taxon>Dothideomycetes incertae sedis</taxon>
        <taxon>Coniosporium</taxon>
    </lineage>
</organism>
<sequence length="414" mass="45082">MPAPTIPTLHGARSITPRIRLYNTTTSSSTVTTTTRPLSASPHPCTTSDAKTLLCSGTCTTCATPFHIYTTPTNSDTSRRRRALLHAGCPRCLRGIYHGAELAFPGVPSTIVLPAVRLVQIPKEERCRPGTGWICCRCSAGWMVELQAPRTADGYETLESEVSAKTAATVEKGLKGWWGEGSRSSHAVLREFGMLMCSRCLHGCCGEGCIRWVFHREGSTEEQVQGYLEKEGPPVLEEVGCHSKSGLEMPTVPLKARMSGMSGRASVASILSSETEEWSVGEAEVVRYAPARAIPIHNDRVNQRIEDLGKTSSSQAVAPSQDSIPTPMSDDASSMDDSEWPKSWREMGEVDAATIASMNAFEEALQPQRPRAAVIAHDRLLARKAPQIALNLQPRLKMHRAQVVTFDMVNSPAR</sequence>
<proteinExistence type="predicted"/>
<comment type="caution">
    <text evidence="1">The sequence shown here is derived from an EMBL/GenBank/DDBJ whole genome shotgun (WGS) entry which is preliminary data.</text>
</comment>
<keyword evidence="2" id="KW-1185">Reference proteome</keyword>
<name>A0ACC3D820_9PEZI</name>
<evidence type="ECO:0000313" key="2">
    <source>
        <dbReference type="Proteomes" id="UP001186974"/>
    </source>
</evidence>
<dbReference type="Proteomes" id="UP001186974">
    <property type="component" value="Unassembled WGS sequence"/>
</dbReference>
<dbReference type="EMBL" id="JAWDJW010006936">
    <property type="protein sequence ID" value="KAK3063234.1"/>
    <property type="molecule type" value="Genomic_DNA"/>
</dbReference>
<gene>
    <name evidence="1" type="ORF">LTS18_002047</name>
</gene>